<dbReference type="Proteomes" id="UP001590951">
    <property type="component" value="Unassembled WGS sequence"/>
</dbReference>
<feature type="compositionally biased region" description="Basic and acidic residues" evidence="1">
    <location>
        <begin position="98"/>
        <end position="107"/>
    </location>
</feature>
<gene>
    <name evidence="2" type="ORF">ABVK25_011445</name>
</gene>
<dbReference type="EMBL" id="JBHFEH010000098">
    <property type="protein sequence ID" value="KAL2047516.1"/>
    <property type="molecule type" value="Genomic_DNA"/>
</dbReference>
<evidence type="ECO:0000313" key="2">
    <source>
        <dbReference type="EMBL" id="KAL2047516.1"/>
    </source>
</evidence>
<sequence length="107" mass="11980">MHHVWRKREIHNTVKRIKGNKRVKITTSWEIIEELNAVPEAEGLSMDKIEGLENGGHPVGRGSACHAEVLDDQASDFTGHAVWMSKNQRKKQSGADNTDGRTHPAFV</sequence>
<name>A0ABR4APN2_9LECA</name>
<reference evidence="2 3" key="1">
    <citation type="submission" date="2024-09" db="EMBL/GenBank/DDBJ databases">
        <title>Rethinking Asexuality: The Enigmatic Case of Functional Sexual Genes in Lepraria (Stereocaulaceae).</title>
        <authorList>
            <person name="Doellman M."/>
            <person name="Sun Y."/>
            <person name="Barcenas-Pena A."/>
            <person name="Lumbsch H.T."/>
            <person name="Grewe F."/>
        </authorList>
    </citation>
    <scope>NUCLEOTIDE SEQUENCE [LARGE SCALE GENOMIC DNA]</scope>
    <source>
        <strain evidence="2 3">Grewe 0041</strain>
    </source>
</reference>
<feature type="region of interest" description="Disordered" evidence="1">
    <location>
        <begin position="85"/>
        <end position="107"/>
    </location>
</feature>
<accession>A0ABR4APN2</accession>
<evidence type="ECO:0000313" key="3">
    <source>
        <dbReference type="Proteomes" id="UP001590951"/>
    </source>
</evidence>
<evidence type="ECO:0000256" key="1">
    <source>
        <dbReference type="SAM" id="MobiDB-lite"/>
    </source>
</evidence>
<keyword evidence="3" id="KW-1185">Reference proteome</keyword>
<proteinExistence type="predicted"/>
<comment type="caution">
    <text evidence="2">The sequence shown here is derived from an EMBL/GenBank/DDBJ whole genome shotgun (WGS) entry which is preliminary data.</text>
</comment>
<protein>
    <submittedName>
        <fullName evidence="2">Uncharacterized protein</fullName>
    </submittedName>
</protein>
<organism evidence="2 3">
    <name type="scientific">Lepraria finkii</name>
    <dbReference type="NCBI Taxonomy" id="1340010"/>
    <lineage>
        <taxon>Eukaryota</taxon>
        <taxon>Fungi</taxon>
        <taxon>Dikarya</taxon>
        <taxon>Ascomycota</taxon>
        <taxon>Pezizomycotina</taxon>
        <taxon>Lecanoromycetes</taxon>
        <taxon>OSLEUM clade</taxon>
        <taxon>Lecanoromycetidae</taxon>
        <taxon>Lecanorales</taxon>
        <taxon>Lecanorineae</taxon>
        <taxon>Stereocaulaceae</taxon>
        <taxon>Lepraria</taxon>
    </lineage>
</organism>